<keyword evidence="4" id="KW-0326">Glycosidase</keyword>
<name>A0A4Y8IRW2_9BACI</name>
<keyword evidence="1" id="KW-0732">Signal</keyword>
<dbReference type="GO" id="GO:0016798">
    <property type="term" value="F:hydrolase activity, acting on glycosyl bonds"/>
    <property type="evidence" value="ECO:0007669"/>
    <property type="project" value="UniProtKB-KW"/>
</dbReference>
<dbReference type="PANTHER" id="PTHR40446">
    <property type="entry name" value="N-ACETYLGLUCOSAMINE-1-PHOSPHODIESTER ALPHA-N-ACETYLGLUCOSAMINIDASE"/>
    <property type="match status" value="1"/>
</dbReference>
<sequence>MRKQFFRGLSVFIVLVLVGNVLAIGSLAETKSYEVTPGVEYELDESQDSQSIRMMELDLSQSHLDLDLGMNDNYPSVDQLSDLAREISEPGYRVVGGVNASFFYTDFERPTYLISKDGKLLNLGTVASSSGYMQTPSAFGMSNDGEGLIGTFDLDIEFNANGKTITVDKYNSERGAGESVLYSPSNYHYTPGTNKWGVEIYVHKVSKNIEGNEMELGEVITGQVKEIRPYMTDPARNIPSDGYVISVHGNSDIAEGLEIGDTVDLKLDTNNQWKDTQYVIGTGPVLLQGGEVASDMIPSNYVARAQAPRTAIGVNQDGSKVYLITVDGRQSGYSDGMSLIDFAQYLKSKGIYQAINLDGGGSTTMVAREYGDVYPSLMNRPSSGYERSVINGLFAVVNKESGIPHKIGVERDEEGKVVIGTGFSFDVNYVLDEYYHPVDYVDSDLSFKVEGNIGRLEGQSFIAEEAGSGSIVVSMDQAEKVIPIEVIQAPDEVKLSPDAVQVGYDRNLTFDLDAQMADGSPVIWDPGLAEWSVTNNIGTVNDQGEFTSASLSQDGEVVVSINGITYTSDVIVGGDDRTVDSLEGDLNWFAGSEQVELTQSSEQAAIGQQSLQLDYNFGDGDTFKVEYNGDEIKDQPEHIGMWVRGDLRDHQLGIQVTSEDSQTHQIPFTQQNSQQWSGWQYVKAELPKSLTSPFTIDHIFMDKGAKGSVGSVNMDEVVLSFNNQIQSFNQLENYDVVPQSKKWKVTFDRSIDPESVHEDSIFIENVDGEKQDVSFEFNDKNTVITITANNYQVGNFYQLVINEQVRGQNGFNKLGKTYKLFKVE</sequence>
<dbReference type="InterPro" id="IPR032812">
    <property type="entry name" value="SbsA_Ig"/>
</dbReference>
<comment type="caution">
    <text evidence="4">The sequence shown here is derived from an EMBL/GenBank/DDBJ whole genome shotgun (WGS) entry which is preliminary data.</text>
</comment>
<protein>
    <submittedName>
        <fullName evidence="4">Phosphodiester glycosidase family protein</fullName>
    </submittedName>
</protein>
<reference evidence="4 5" key="1">
    <citation type="submission" date="2019-03" db="EMBL/GenBank/DDBJ databases">
        <authorList>
            <person name="He R.-H."/>
        </authorList>
    </citation>
    <scope>NUCLEOTIDE SEQUENCE [LARGE SCALE GENOMIC DNA]</scope>
    <source>
        <strain evidence="5">SH 714</strain>
    </source>
</reference>
<evidence type="ECO:0000259" key="2">
    <source>
        <dbReference type="Pfam" id="PF09992"/>
    </source>
</evidence>
<dbReference type="InterPro" id="IPR018711">
    <property type="entry name" value="NAGPA"/>
</dbReference>
<keyword evidence="5" id="KW-1185">Reference proteome</keyword>
<feature type="domain" description="SbsA Ig-like" evidence="3">
    <location>
        <begin position="736"/>
        <end position="819"/>
    </location>
</feature>
<accession>A0A4Y8IRW2</accession>
<evidence type="ECO:0000256" key="1">
    <source>
        <dbReference type="ARBA" id="ARBA00022729"/>
    </source>
</evidence>
<dbReference type="RefSeq" id="WP_134338826.1">
    <property type="nucleotide sequence ID" value="NZ_SOPW01000002.1"/>
</dbReference>
<gene>
    <name evidence="4" type="ORF">E3U55_02935</name>
</gene>
<dbReference type="EMBL" id="SOPW01000002">
    <property type="protein sequence ID" value="TFB24467.1"/>
    <property type="molecule type" value="Genomic_DNA"/>
</dbReference>
<dbReference type="PANTHER" id="PTHR40446:SF2">
    <property type="entry name" value="N-ACETYLGLUCOSAMINE-1-PHOSPHODIESTER ALPHA-N-ACETYLGLUCOSAMINIDASE"/>
    <property type="match status" value="1"/>
</dbReference>
<dbReference type="Pfam" id="PF13205">
    <property type="entry name" value="Big_5"/>
    <property type="match status" value="1"/>
</dbReference>
<proteinExistence type="predicted"/>
<dbReference type="Pfam" id="PF09992">
    <property type="entry name" value="NAGPA"/>
    <property type="match status" value="1"/>
</dbReference>
<dbReference type="AlphaFoldDB" id="A0A4Y8IRW2"/>
<evidence type="ECO:0000313" key="4">
    <source>
        <dbReference type="EMBL" id="TFB24467.1"/>
    </source>
</evidence>
<keyword evidence="4" id="KW-0378">Hydrolase</keyword>
<dbReference type="Proteomes" id="UP000297975">
    <property type="component" value="Unassembled WGS sequence"/>
</dbReference>
<organism evidence="4 5">
    <name type="scientific">Filobacillus milosensis</name>
    <dbReference type="NCBI Taxonomy" id="94137"/>
    <lineage>
        <taxon>Bacteria</taxon>
        <taxon>Bacillati</taxon>
        <taxon>Bacillota</taxon>
        <taxon>Bacilli</taxon>
        <taxon>Bacillales</taxon>
        <taxon>Bacillaceae</taxon>
        <taxon>Filobacillus</taxon>
    </lineage>
</organism>
<evidence type="ECO:0000259" key="3">
    <source>
        <dbReference type="Pfam" id="PF13205"/>
    </source>
</evidence>
<dbReference type="OrthoDB" id="9809781at2"/>
<evidence type="ECO:0000313" key="5">
    <source>
        <dbReference type="Proteomes" id="UP000297975"/>
    </source>
</evidence>
<feature type="domain" description="Phosphodiester glycosidase" evidence="2">
    <location>
        <begin position="220"/>
        <end position="394"/>
    </location>
</feature>